<accession>A0ACC6PDP1</accession>
<dbReference type="EMBL" id="JBBKAR010000034">
    <property type="protein sequence ID" value="MEJ8304908.1"/>
    <property type="molecule type" value="Genomic_DNA"/>
</dbReference>
<proteinExistence type="predicted"/>
<organism evidence="1 2">
    <name type="scientific">Saccharibacillus sacchari</name>
    <dbReference type="NCBI Taxonomy" id="456493"/>
    <lineage>
        <taxon>Bacteria</taxon>
        <taxon>Bacillati</taxon>
        <taxon>Bacillota</taxon>
        <taxon>Bacilli</taxon>
        <taxon>Bacillales</taxon>
        <taxon>Paenibacillaceae</taxon>
        <taxon>Saccharibacillus</taxon>
    </lineage>
</organism>
<dbReference type="Proteomes" id="UP001380953">
    <property type="component" value="Unassembled WGS sequence"/>
</dbReference>
<protein>
    <submittedName>
        <fullName evidence="1">DUF1343 domain-containing protein</fullName>
    </submittedName>
</protein>
<name>A0ACC6PDP1_9BACL</name>
<comment type="caution">
    <text evidence="1">The sequence shown here is derived from an EMBL/GenBank/DDBJ whole genome shotgun (WGS) entry which is preliminary data.</text>
</comment>
<keyword evidence="2" id="KW-1185">Reference proteome</keyword>
<evidence type="ECO:0000313" key="1">
    <source>
        <dbReference type="EMBL" id="MEJ8304908.1"/>
    </source>
</evidence>
<evidence type="ECO:0000313" key="2">
    <source>
        <dbReference type="Proteomes" id="UP001380953"/>
    </source>
</evidence>
<gene>
    <name evidence="1" type="ORF">WKI47_13460</name>
</gene>
<sequence>MNGGTRSEGGNRARYASGFVPSVELNLADHTSTDVPNLASRTPGDGQGEAGQVETAGSRTSPLVRTGLDRLADGFTHPLLQNRRLGLITNPTGITADFRSSVEICASLEGSALTALFACEHGLYGQRQAGQRFGDEIHPTLGIPVFSLYGEHKKPTPSMLGNVDTLIFDMQDLGIRFYTYLSTLLYAIEACAACGKSLVVLDRPNPLGGLAVEGGVLKPGFESMVGAWELPIRTGMTIGEQAGMANAERRLGCELGVVKMDGWERRTEFGDTGQPWVLPSPNMPFVDTARVYAGTCFFEGTNLSEGRGTTRPFEWIGAPWLDGEGLADELNGLALPGVHFHPTYNTPTFSKHAGELCGGVRLFVTDKTIFEAVNTGLALLHAVIRRHPREFRWLEPPSGGRRFFVDLLAGGSLLRERIAESDGVAEIAESWRLEAQQWNERRKAYLLYGR</sequence>
<reference evidence="1" key="1">
    <citation type="submission" date="2024-03" db="EMBL/GenBank/DDBJ databases">
        <title>Whole genome sequecning of epiphytes from Marcgravia umbellata leaves.</title>
        <authorList>
            <person name="Kumar G."/>
            <person name="Savka M.A."/>
        </authorList>
    </citation>
    <scope>NUCLEOTIDE SEQUENCE</scope>
    <source>
        <strain evidence="1">RIT_BL5</strain>
    </source>
</reference>